<dbReference type="GO" id="GO:0016020">
    <property type="term" value="C:membrane"/>
    <property type="evidence" value="ECO:0007669"/>
    <property type="project" value="UniProtKB-SubCell"/>
</dbReference>
<comment type="pathway">
    <text evidence="2">Lipid metabolism; sphingolipid metabolism.</text>
</comment>
<evidence type="ECO:0000256" key="2">
    <source>
        <dbReference type="ARBA" id="ARBA00004760"/>
    </source>
</evidence>
<keyword evidence="17" id="KW-1185">Reference proteome</keyword>
<evidence type="ECO:0000259" key="15">
    <source>
        <dbReference type="Pfam" id="PF03372"/>
    </source>
</evidence>
<dbReference type="Gene3D" id="3.60.10.10">
    <property type="entry name" value="Endonuclease/exonuclease/phosphatase"/>
    <property type="match status" value="1"/>
</dbReference>
<dbReference type="InterPro" id="IPR036691">
    <property type="entry name" value="Endo/exonu/phosph_ase_sf"/>
</dbReference>
<evidence type="ECO:0000256" key="11">
    <source>
        <dbReference type="ARBA" id="ARBA00022989"/>
    </source>
</evidence>
<name>A0A0C2JDF7_THEKT</name>
<evidence type="ECO:0000313" key="17">
    <source>
        <dbReference type="Proteomes" id="UP000031668"/>
    </source>
</evidence>
<gene>
    <name evidence="16" type="ORF">RF11_11233</name>
</gene>
<dbReference type="Proteomes" id="UP000031668">
    <property type="component" value="Unassembled WGS sequence"/>
</dbReference>
<proteinExistence type="inferred from homology"/>
<evidence type="ECO:0000256" key="14">
    <source>
        <dbReference type="SAM" id="Phobius"/>
    </source>
</evidence>
<dbReference type="PANTHER" id="PTHR16320:SF24">
    <property type="entry name" value="PHOSPHODIESTERASE, PUTATIVE-RELATED"/>
    <property type="match status" value="1"/>
</dbReference>
<dbReference type="InterPro" id="IPR005135">
    <property type="entry name" value="Endo/exonuclease/phosphatase"/>
</dbReference>
<keyword evidence="13 14" id="KW-0472">Membrane</keyword>
<organism evidence="16 17">
    <name type="scientific">Thelohanellus kitauei</name>
    <name type="common">Myxosporean</name>
    <dbReference type="NCBI Taxonomy" id="669202"/>
    <lineage>
        <taxon>Eukaryota</taxon>
        <taxon>Metazoa</taxon>
        <taxon>Cnidaria</taxon>
        <taxon>Myxozoa</taxon>
        <taxon>Myxosporea</taxon>
        <taxon>Bivalvulida</taxon>
        <taxon>Platysporina</taxon>
        <taxon>Myxobolidae</taxon>
        <taxon>Thelohanellus</taxon>
    </lineage>
</organism>
<evidence type="ECO:0000256" key="13">
    <source>
        <dbReference type="ARBA" id="ARBA00023136"/>
    </source>
</evidence>
<feature type="transmembrane region" description="Helical" evidence="14">
    <location>
        <begin position="230"/>
        <end position="252"/>
    </location>
</feature>
<comment type="caution">
    <text evidence="16">The sequence shown here is derived from an EMBL/GenBank/DDBJ whole genome shotgun (WGS) entry which is preliminary data.</text>
</comment>
<keyword evidence="8" id="KW-0378">Hydrolase</keyword>
<keyword evidence="6 14" id="KW-0812">Transmembrane</keyword>
<protein>
    <recommendedName>
        <fullName evidence="5">sphingomyelin phosphodiesterase</fullName>
        <ecNumber evidence="5">3.1.4.12</ecNumber>
    </recommendedName>
</protein>
<dbReference type="GO" id="GO:0004767">
    <property type="term" value="F:sphingomyelin phosphodiesterase activity"/>
    <property type="evidence" value="ECO:0007669"/>
    <property type="project" value="UniProtKB-EC"/>
</dbReference>
<keyword evidence="11 14" id="KW-1133">Transmembrane helix</keyword>
<dbReference type="InterPro" id="IPR038772">
    <property type="entry name" value="Sph/SMPD2-like"/>
</dbReference>
<keyword evidence="10" id="KW-0746">Sphingolipid metabolism</keyword>
<evidence type="ECO:0000313" key="16">
    <source>
        <dbReference type="EMBL" id="KII67178.1"/>
    </source>
</evidence>
<accession>A0A0C2JDF7</accession>
<evidence type="ECO:0000256" key="6">
    <source>
        <dbReference type="ARBA" id="ARBA00022692"/>
    </source>
</evidence>
<evidence type="ECO:0000256" key="5">
    <source>
        <dbReference type="ARBA" id="ARBA00012369"/>
    </source>
</evidence>
<evidence type="ECO:0000256" key="9">
    <source>
        <dbReference type="ARBA" id="ARBA00022842"/>
    </source>
</evidence>
<dbReference type="EMBL" id="JWZT01003288">
    <property type="protein sequence ID" value="KII67178.1"/>
    <property type="molecule type" value="Genomic_DNA"/>
</dbReference>
<sequence length="282" mass="32208">MSNFSYIPFKASESPLEKSGDFLSSKGIAYCRLHVSNRVIDLISVHVHASTSHDDFFTLRTLQIHQLAQFIRKISSRGTPIIVAGDLNTEFPELPMQYLLKTIGLYDSIDFTEKDTKNVVTYVGYGDSSVHEKVRIDYILCNKFVKITESHICFNDPNVQYSDHYGVSATMRFEEVKLECEIQDLADSMLNKLTEKREDPRLPFALKLNTIAFLAFMVTGQFNYVKKSLILNILNLLGSSFIFGMGSILFLIQKYHSRSQAHHHLETIEELKVEIKHSQSVT</sequence>
<keyword evidence="9" id="KW-0460">Magnesium</keyword>
<evidence type="ECO:0000256" key="1">
    <source>
        <dbReference type="ARBA" id="ARBA00004141"/>
    </source>
</evidence>
<evidence type="ECO:0000256" key="4">
    <source>
        <dbReference type="ARBA" id="ARBA00006335"/>
    </source>
</evidence>
<dbReference type="SUPFAM" id="SSF56219">
    <property type="entry name" value="DNase I-like"/>
    <property type="match status" value="1"/>
</dbReference>
<comment type="similarity">
    <text evidence="4">Belongs to the neutral sphingomyelinase family.</text>
</comment>
<evidence type="ECO:0000256" key="10">
    <source>
        <dbReference type="ARBA" id="ARBA00022919"/>
    </source>
</evidence>
<comment type="pathway">
    <text evidence="3">Sphingolipid metabolism.</text>
</comment>
<keyword evidence="7" id="KW-0479">Metal-binding</keyword>
<dbReference type="AlphaFoldDB" id="A0A0C2JDF7"/>
<evidence type="ECO:0000256" key="7">
    <source>
        <dbReference type="ARBA" id="ARBA00022723"/>
    </source>
</evidence>
<comment type="subcellular location">
    <subcellularLocation>
        <location evidence="1">Membrane</location>
        <topology evidence="1">Multi-pass membrane protein</topology>
    </subcellularLocation>
</comment>
<dbReference type="PANTHER" id="PTHR16320">
    <property type="entry name" value="SPHINGOMYELINASE FAMILY MEMBER"/>
    <property type="match status" value="1"/>
</dbReference>
<dbReference type="GO" id="GO:0046872">
    <property type="term" value="F:metal ion binding"/>
    <property type="evidence" value="ECO:0007669"/>
    <property type="project" value="UniProtKB-KW"/>
</dbReference>
<evidence type="ECO:0000256" key="8">
    <source>
        <dbReference type="ARBA" id="ARBA00022801"/>
    </source>
</evidence>
<evidence type="ECO:0000256" key="3">
    <source>
        <dbReference type="ARBA" id="ARBA00004991"/>
    </source>
</evidence>
<dbReference type="EC" id="3.1.4.12" evidence="5"/>
<evidence type="ECO:0000256" key="12">
    <source>
        <dbReference type="ARBA" id="ARBA00023098"/>
    </source>
</evidence>
<dbReference type="Pfam" id="PF03372">
    <property type="entry name" value="Exo_endo_phos"/>
    <property type="match status" value="1"/>
</dbReference>
<feature type="domain" description="Endonuclease/exonuclease/phosphatase" evidence="15">
    <location>
        <begin position="21"/>
        <end position="164"/>
    </location>
</feature>
<feature type="transmembrane region" description="Helical" evidence="14">
    <location>
        <begin position="204"/>
        <end position="224"/>
    </location>
</feature>
<reference evidence="16 17" key="1">
    <citation type="journal article" date="2014" name="Genome Biol. Evol.">
        <title>The genome of the myxosporean Thelohanellus kitauei shows adaptations to nutrient acquisition within its fish host.</title>
        <authorList>
            <person name="Yang Y."/>
            <person name="Xiong J."/>
            <person name="Zhou Z."/>
            <person name="Huo F."/>
            <person name="Miao W."/>
            <person name="Ran C."/>
            <person name="Liu Y."/>
            <person name="Zhang J."/>
            <person name="Feng J."/>
            <person name="Wang M."/>
            <person name="Wang M."/>
            <person name="Wang L."/>
            <person name="Yao B."/>
        </authorList>
    </citation>
    <scope>NUCLEOTIDE SEQUENCE [LARGE SCALE GENOMIC DNA]</scope>
    <source>
        <strain evidence="16">Wuqing</strain>
    </source>
</reference>
<dbReference type="OrthoDB" id="387657at2759"/>
<dbReference type="GO" id="GO:0006665">
    <property type="term" value="P:sphingolipid metabolic process"/>
    <property type="evidence" value="ECO:0007669"/>
    <property type="project" value="UniProtKB-KW"/>
</dbReference>
<keyword evidence="12" id="KW-0443">Lipid metabolism</keyword>